<gene>
    <name evidence="2" type="ORF">C7B82_12700</name>
</gene>
<dbReference type="Proteomes" id="UP000239576">
    <property type="component" value="Unassembled WGS sequence"/>
</dbReference>
<dbReference type="AlphaFoldDB" id="A0A2T1E7I9"/>
<keyword evidence="1" id="KW-0472">Membrane</keyword>
<dbReference type="SUPFAM" id="SSF103511">
    <property type="entry name" value="Chlorophyll a-b binding protein"/>
    <property type="match status" value="1"/>
</dbReference>
<sequence>MASSTHVNAPTTDRKAWVWGFTPQAEAWNGRLDMLGFVAVVLIEVFSSQGVLYFWGCCQSATLVERRSLI</sequence>
<evidence type="ECO:0000313" key="2">
    <source>
        <dbReference type="EMBL" id="PSB28709.1"/>
    </source>
</evidence>
<dbReference type="EMBL" id="PVWK01000075">
    <property type="protein sequence ID" value="PSB28709.1"/>
    <property type="molecule type" value="Genomic_DNA"/>
</dbReference>
<evidence type="ECO:0000256" key="1">
    <source>
        <dbReference type="SAM" id="Phobius"/>
    </source>
</evidence>
<reference evidence="3" key="1">
    <citation type="submission" date="2018-02" db="EMBL/GenBank/DDBJ databases">
        <authorList>
            <person name="Moore K."/>
            <person name="Momper L."/>
        </authorList>
    </citation>
    <scope>NUCLEOTIDE SEQUENCE [LARGE SCALE GENOMIC DNA]</scope>
    <source>
        <strain evidence="3">ULC18</strain>
    </source>
</reference>
<dbReference type="RefSeq" id="WP_106256667.1">
    <property type="nucleotide sequence ID" value="NZ_CAWNSW010000066.1"/>
</dbReference>
<protein>
    <submittedName>
        <fullName evidence="2">High light inducible protein</fullName>
    </submittedName>
</protein>
<dbReference type="OrthoDB" id="516137at2"/>
<organism evidence="2 3">
    <name type="scientific">Stenomitos frigidus ULC18</name>
    <dbReference type="NCBI Taxonomy" id="2107698"/>
    <lineage>
        <taxon>Bacteria</taxon>
        <taxon>Bacillati</taxon>
        <taxon>Cyanobacteriota</taxon>
        <taxon>Cyanophyceae</taxon>
        <taxon>Leptolyngbyales</taxon>
        <taxon>Leptolyngbyaceae</taxon>
        <taxon>Stenomitos</taxon>
    </lineage>
</organism>
<evidence type="ECO:0000313" key="3">
    <source>
        <dbReference type="Proteomes" id="UP000239576"/>
    </source>
</evidence>
<keyword evidence="3" id="KW-1185">Reference proteome</keyword>
<comment type="caution">
    <text evidence="2">The sequence shown here is derived from an EMBL/GenBank/DDBJ whole genome shotgun (WGS) entry which is preliminary data.</text>
</comment>
<feature type="transmembrane region" description="Helical" evidence="1">
    <location>
        <begin position="34"/>
        <end position="56"/>
    </location>
</feature>
<keyword evidence="1" id="KW-0812">Transmembrane</keyword>
<accession>A0A2T1E7I9</accession>
<name>A0A2T1E7I9_9CYAN</name>
<proteinExistence type="predicted"/>
<keyword evidence="1" id="KW-1133">Transmembrane helix</keyword>
<reference evidence="2 3" key="2">
    <citation type="submission" date="2018-03" db="EMBL/GenBank/DDBJ databases">
        <title>The ancient ancestry and fast evolution of plastids.</title>
        <authorList>
            <person name="Moore K.R."/>
            <person name="Magnabosco C."/>
            <person name="Momper L."/>
            <person name="Gold D.A."/>
            <person name="Bosak T."/>
            <person name="Fournier G.P."/>
        </authorList>
    </citation>
    <scope>NUCLEOTIDE SEQUENCE [LARGE SCALE GENOMIC DNA]</scope>
    <source>
        <strain evidence="2 3">ULC18</strain>
    </source>
</reference>